<dbReference type="PANTHER" id="PTHR36174:SF1">
    <property type="entry name" value="LIPID II:GLYCINE GLYCYLTRANSFERASE"/>
    <property type="match status" value="1"/>
</dbReference>
<reference evidence="8 9" key="1">
    <citation type="submission" date="2022-08" db="EMBL/GenBank/DDBJ databases">
        <title>Algoriphagus sp. CAU 1643 isolated from mud.</title>
        <authorList>
            <person name="Kim W."/>
        </authorList>
    </citation>
    <scope>NUCLEOTIDE SEQUENCE [LARGE SCALE GENOMIC DNA]</scope>
    <source>
        <strain evidence="8 9">CAU 1643</strain>
    </source>
</reference>
<dbReference type="EMBL" id="JANWGH010000001">
    <property type="protein sequence ID" value="MCS5488989.1"/>
    <property type="molecule type" value="Genomic_DNA"/>
</dbReference>
<keyword evidence="2" id="KW-0808">Transferase</keyword>
<proteinExistence type="inferred from homology"/>
<dbReference type="InterPro" id="IPR038740">
    <property type="entry name" value="BioF2-like_GNAT_dom"/>
</dbReference>
<comment type="similarity">
    <text evidence="1">Belongs to the FemABX family.</text>
</comment>
<evidence type="ECO:0000256" key="1">
    <source>
        <dbReference type="ARBA" id="ARBA00009943"/>
    </source>
</evidence>
<feature type="domain" description="BioF2-like acetyltransferase" evidence="7">
    <location>
        <begin position="173"/>
        <end position="304"/>
    </location>
</feature>
<dbReference type="Pfam" id="PF13480">
    <property type="entry name" value="Acetyltransf_6"/>
    <property type="match status" value="1"/>
</dbReference>
<evidence type="ECO:0000313" key="8">
    <source>
        <dbReference type="EMBL" id="MCS5488989.1"/>
    </source>
</evidence>
<evidence type="ECO:0000256" key="3">
    <source>
        <dbReference type="ARBA" id="ARBA00022960"/>
    </source>
</evidence>
<dbReference type="InterPro" id="IPR050644">
    <property type="entry name" value="PG_Glycine_Bridge_Synth"/>
</dbReference>
<sequence length="360" mass="41258">MALSERSVDVKSWIWTKDVPWTEVWDGIQKNDPNGMFTQTSSWLGSYKAYGIDYELLLKVEDDQIVAGFGNLIFKAGPFLAYICPWGPFLTSEAYLQESIDVLIQRAKSLNAFCVQVNPSVFEDEKDTWNLLFAHFRFERGKIFRKIYLPTDFNLIELKEGKDSISDPQLLKSFSENAKRNIKAGLKISIDFHEAQTLEEIRAAYECFESNAAREGYSIRNWRDIKESLVDGVSKGNYQILLAEYNGEIMGAIWTANGGLMKSYIMGGVDRSKGDLKLGHLLQWFSIKNAVELGYGFYNISVGGSDGVVRFKKSFYPKAKSSIGPYFLKLNKWKFFFFISLFPVFEKNKRLAAFFMKLLR</sequence>
<evidence type="ECO:0000256" key="6">
    <source>
        <dbReference type="ARBA" id="ARBA00023316"/>
    </source>
</evidence>
<evidence type="ECO:0000313" key="9">
    <source>
        <dbReference type="Proteomes" id="UP001206788"/>
    </source>
</evidence>
<keyword evidence="9" id="KW-1185">Reference proteome</keyword>
<keyword evidence="6" id="KW-0961">Cell wall biogenesis/degradation</keyword>
<dbReference type="RefSeq" id="WP_259412666.1">
    <property type="nucleotide sequence ID" value="NZ_JANWGH010000001.1"/>
</dbReference>
<keyword evidence="4" id="KW-0573">Peptidoglycan synthesis</keyword>
<protein>
    <submittedName>
        <fullName evidence="8">Aminoacyltransferase</fullName>
    </submittedName>
</protein>
<dbReference type="InterPro" id="IPR016181">
    <property type="entry name" value="Acyl_CoA_acyltransferase"/>
</dbReference>
<evidence type="ECO:0000259" key="7">
    <source>
        <dbReference type="Pfam" id="PF13480"/>
    </source>
</evidence>
<dbReference type="SUPFAM" id="SSF55729">
    <property type="entry name" value="Acyl-CoA N-acyltransferases (Nat)"/>
    <property type="match status" value="2"/>
</dbReference>
<name>A0ABT2G150_9BACT</name>
<gene>
    <name evidence="8" type="ORF">NY014_01025</name>
</gene>
<organism evidence="8 9">
    <name type="scientific">Algoriphagus limi</name>
    <dbReference type="NCBI Taxonomy" id="2975273"/>
    <lineage>
        <taxon>Bacteria</taxon>
        <taxon>Pseudomonadati</taxon>
        <taxon>Bacteroidota</taxon>
        <taxon>Cytophagia</taxon>
        <taxon>Cytophagales</taxon>
        <taxon>Cyclobacteriaceae</taxon>
        <taxon>Algoriphagus</taxon>
    </lineage>
</organism>
<dbReference type="PANTHER" id="PTHR36174">
    <property type="entry name" value="LIPID II:GLYCINE GLYCYLTRANSFERASE"/>
    <property type="match status" value="1"/>
</dbReference>
<keyword evidence="5" id="KW-0012">Acyltransferase</keyword>
<dbReference type="InterPro" id="IPR003447">
    <property type="entry name" value="FEMABX"/>
</dbReference>
<accession>A0ABT2G150</accession>
<evidence type="ECO:0000256" key="4">
    <source>
        <dbReference type="ARBA" id="ARBA00022984"/>
    </source>
</evidence>
<dbReference type="Gene3D" id="3.40.630.30">
    <property type="match status" value="2"/>
</dbReference>
<comment type="caution">
    <text evidence="8">The sequence shown here is derived from an EMBL/GenBank/DDBJ whole genome shotgun (WGS) entry which is preliminary data.</text>
</comment>
<dbReference type="Proteomes" id="UP001206788">
    <property type="component" value="Unassembled WGS sequence"/>
</dbReference>
<dbReference type="PROSITE" id="PS51191">
    <property type="entry name" value="FEMABX"/>
    <property type="match status" value="1"/>
</dbReference>
<evidence type="ECO:0000256" key="2">
    <source>
        <dbReference type="ARBA" id="ARBA00022679"/>
    </source>
</evidence>
<keyword evidence="3" id="KW-0133">Cell shape</keyword>
<evidence type="ECO:0000256" key="5">
    <source>
        <dbReference type="ARBA" id="ARBA00023315"/>
    </source>
</evidence>